<evidence type="ECO:0000313" key="2">
    <source>
        <dbReference type="EMBL" id="KAF4731051.1"/>
    </source>
</evidence>
<dbReference type="EMBL" id="JABANO010018926">
    <property type="protein sequence ID" value="KAF4731051.1"/>
    <property type="molecule type" value="Genomic_DNA"/>
</dbReference>
<dbReference type="PROSITE" id="PS00141">
    <property type="entry name" value="ASP_PROTEASE"/>
    <property type="match status" value="1"/>
</dbReference>
<feature type="non-terminal residue" evidence="2">
    <location>
        <position position="183"/>
    </location>
</feature>
<name>A0A7J6SE59_PEROL</name>
<dbReference type="GO" id="GO:0006508">
    <property type="term" value="P:proteolysis"/>
    <property type="evidence" value="ECO:0007669"/>
    <property type="project" value="InterPro"/>
</dbReference>
<evidence type="ECO:0000256" key="1">
    <source>
        <dbReference type="SAM" id="MobiDB-lite"/>
    </source>
</evidence>
<reference evidence="2 3" key="1">
    <citation type="submission" date="2020-04" db="EMBL/GenBank/DDBJ databases">
        <title>Perkinsus olseni comparative genomics.</title>
        <authorList>
            <person name="Bogema D.R."/>
        </authorList>
    </citation>
    <scope>NUCLEOTIDE SEQUENCE [LARGE SCALE GENOMIC DNA]</scope>
    <source>
        <strain evidence="2 3">ATCC PRA-207</strain>
    </source>
</reference>
<comment type="caution">
    <text evidence="2">The sequence shown here is derived from an EMBL/GenBank/DDBJ whole genome shotgun (WGS) entry which is preliminary data.</text>
</comment>
<dbReference type="AlphaFoldDB" id="A0A7J6SE59"/>
<organism evidence="2 3">
    <name type="scientific">Perkinsus olseni</name>
    <name type="common">Perkinsus atlanticus</name>
    <dbReference type="NCBI Taxonomy" id="32597"/>
    <lineage>
        <taxon>Eukaryota</taxon>
        <taxon>Sar</taxon>
        <taxon>Alveolata</taxon>
        <taxon>Perkinsozoa</taxon>
        <taxon>Perkinsea</taxon>
        <taxon>Perkinsida</taxon>
        <taxon>Perkinsidae</taxon>
        <taxon>Perkinsus</taxon>
    </lineage>
</organism>
<dbReference type="InterPro" id="IPR001969">
    <property type="entry name" value="Aspartic_peptidase_AS"/>
</dbReference>
<feature type="region of interest" description="Disordered" evidence="1">
    <location>
        <begin position="1"/>
        <end position="29"/>
    </location>
</feature>
<evidence type="ECO:0000313" key="3">
    <source>
        <dbReference type="Proteomes" id="UP000553632"/>
    </source>
</evidence>
<dbReference type="GO" id="GO:0004190">
    <property type="term" value="F:aspartic-type endopeptidase activity"/>
    <property type="evidence" value="ECO:0007669"/>
    <property type="project" value="InterPro"/>
</dbReference>
<accession>A0A7J6SE59</accession>
<protein>
    <submittedName>
        <fullName evidence="2">Uncharacterized protein</fullName>
    </submittedName>
</protein>
<keyword evidence="3" id="KW-1185">Reference proteome</keyword>
<feature type="non-terminal residue" evidence="2">
    <location>
        <position position="1"/>
    </location>
</feature>
<dbReference type="Proteomes" id="UP000553632">
    <property type="component" value="Unassembled WGS sequence"/>
</dbReference>
<gene>
    <name evidence="2" type="ORF">FOZ63_023094</name>
</gene>
<feature type="compositionally biased region" description="Low complexity" evidence="1">
    <location>
        <begin position="9"/>
        <end position="24"/>
    </location>
</feature>
<sequence length="183" mass="19629">SSHNGRSEPTLSTSPPTSSLTVPLGGQPAACNDAASAEIDALSTGSKQPLSDGLAQNGSNAWVDHDSIDSIRLRSEPHGAQQQRHLSEVSLQLRLRQSEETLQVHGIVDTGASASYLVSPDPLARLPFSVSCADNPTRVQLADGRCIDVNSTIRLSVSTLDINQREWFGDTDHVFRFLPLCQS</sequence>
<proteinExistence type="predicted"/>